<organism evidence="2 4">
    <name type="scientific">Erysipelothrix amsterdamensis</name>
    <dbReference type="NCBI Taxonomy" id="2929157"/>
    <lineage>
        <taxon>Bacteria</taxon>
        <taxon>Bacillati</taxon>
        <taxon>Bacillota</taxon>
        <taxon>Erysipelotrichia</taxon>
        <taxon>Erysipelotrichales</taxon>
        <taxon>Erysipelotrichaceae</taxon>
        <taxon>Erysipelothrix</taxon>
    </lineage>
</organism>
<reference evidence="2" key="1">
    <citation type="submission" date="2022-04" db="EMBL/GenBank/DDBJ databases">
        <authorList>
            <person name="Forde T."/>
        </authorList>
    </citation>
    <scope>NUCLEOTIDE SEQUENCE</scope>
    <source>
        <strain evidence="2">A18Y016a</strain>
        <strain evidence="1">A18Y020d</strain>
    </source>
</reference>
<evidence type="ECO:0008006" key="5">
    <source>
        <dbReference type="Google" id="ProtNLM"/>
    </source>
</evidence>
<dbReference type="EMBL" id="OW659477">
    <property type="protein sequence ID" value="CAH2762146.1"/>
    <property type="molecule type" value="Genomic_DNA"/>
</dbReference>
<sequence length="144" mass="16626">MIITLPTNFIDELSNRYTYKGHTQILDANHYYTGSILINDTPFVACIPLHSYCRANFVPILPPNKSPHWRSHGLEYGKTILLTSDDLTNYASIGGVDEIVWNDILLKQKLIVKEVKEYFIEIINSLTKKELGLWLSRFEKQNLN</sequence>
<name>A0AAU9VGZ6_9FIRM</name>
<dbReference type="Proteomes" id="UP001154095">
    <property type="component" value="Chromosome"/>
</dbReference>
<evidence type="ECO:0000313" key="3">
    <source>
        <dbReference type="Proteomes" id="UP001154095"/>
    </source>
</evidence>
<evidence type="ECO:0000313" key="2">
    <source>
        <dbReference type="EMBL" id="CAH2762146.1"/>
    </source>
</evidence>
<keyword evidence="3" id="KW-1185">Reference proteome</keyword>
<gene>
    <name evidence="2" type="ORF">ERYAMS2_01057</name>
    <name evidence="1" type="ORF">ERYAMS_00764</name>
</gene>
<evidence type="ECO:0000313" key="1">
    <source>
        <dbReference type="EMBL" id="CAH2762120.1"/>
    </source>
</evidence>
<dbReference type="Proteomes" id="UP001154111">
    <property type="component" value="Chromosome"/>
</dbReference>
<proteinExistence type="predicted"/>
<protein>
    <recommendedName>
        <fullName evidence="5">Type II toxin-antitoxin system PemK/MazF family toxin</fullName>
    </recommendedName>
</protein>
<dbReference type="RefSeq" id="WP_254006388.1">
    <property type="nucleotide sequence ID" value="NZ_OW659477.1"/>
</dbReference>
<dbReference type="AlphaFoldDB" id="A0AAU9VGZ6"/>
<accession>A0AAU9VGZ6</accession>
<evidence type="ECO:0000313" key="4">
    <source>
        <dbReference type="Proteomes" id="UP001154111"/>
    </source>
</evidence>
<dbReference type="EMBL" id="OW659496">
    <property type="protein sequence ID" value="CAH2762120.1"/>
    <property type="molecule type" value="Genomic_DNA"/>
</dbReference>